<feature type="domain" description="MobA/VirD2-like nuclease" evidence="1">
    <location>
        <begin position="49"/>
        <end position="147"/>
    </location>
</feature>
<evidence type="ECO:0000259" key="1">
    <source>
        <dbReference type="Pfam" id="PF03432"/>
    </source>
</evidence>
<keyword evidence="3" id="KW-1185">Reference proteome</keyword>
<dbReference type="RefSeq" id="WP_315586808.1">
    <property type="nucleotide sequence ID" value="NZ_JAVXUR010000004.1"/>
</dbReference>
<dbReference type="Proteomes" id="UP001255917">
    <property type="component" value="Unassembled WGS sequence"/>
</dbReference>
<evidence type="ECO:0000313" key="3">
    <source>
        <dbReference type="Proteomes" id="UP001255917"/>
    </source>
</evidence>
<dbReference type="Pfam" id="PF03432">
    <property type="entry name" value="Relaxase"/>
    <property type="match status" value="1"/>
</dbReference>
<accession>A0ABU3NJJ3</accession>
<comment type="caution">
    <text evidence="2">The sequence shown here is derived from an EMBL/GenBank/DDBJ whole genome shotgun (WGS) entry which is preliminary data.</text>
</comment>
<sequence length="171" mass="19235">MTNSKNEVIVRVVGHAYNAHQIQQGLIDISKDGAVELEDERGFITKGEDEVCDLAKDWSQDRGKRRKNTRDTTNIIMSIQAIIDPSDMKNSVREFAKRQFGQNHQYVIALHTDTDNPQVHLTVKNLGYDGHRLHVKKGDPQKWRELFAAELGSQGIKAKATLRASRGGEDG</sequence>
<dbReference type="InterPro" id="IPR005094">
    <property type="entry name" value="Endonuclease_MobA/VirD2"/>
</dbReference>
<protein>
    <submittedName>
        <fullName evidence="2">Relaxase/mobilization nuclease domain-containing protein</fullName>
    </submittedName>
</protein>
<dbReference type="Gene3D" id="3.30.930.30">
    <property type="match status" value="1"/>
</dbReference>
<evidence type="ECO:0000313" key="2">
    <source>
        <dbReference type="EMBL" id="MDT8880301.1"/>
    </source>
</evidence>
<gene>
    <name evidence="2" type="ORF">RSO68_12550</name>
</gene>
<reference evidence="3" key="1">
    <citation type="submission" date="2023-07" db="EMBL/GenBank/DDBJ databases">
        <title>Substrates and metabolic shifts associated with increased methane emissions in unrestored hypersaline salterns.</title>
        <authorList>
            <person name="Bueno De Mesquita C.P."/>
            <person name="Tringe S.G."/>
        </authorList>
    </citation>
    <scope>NUCLEOTIDE SEQUENCE [LARGE SCALE GENOMIC DNA]</scope>
    <source>
        <strain evidence="3">I4</strain>
    </source>
</reference>
<dbReference type="EMBL" id="JAVXUR010000004">
    <property type="protein sequence ID" value="MDT8880301.1"/>
    <property type="molecule type" value="Genomic_DNA"/>
</dbReference>
<proteinExistence type="predicted"/>
<organism evidence="2 3">
    <name type="scientific">Halomonas saccharevitans</name>
    <dbReference type="NCBI Taxonomy" id="416872"/>
    <lineage>
        <taxon>Bacteria</taxon>
        <taxon>Pseudomonadati</taxon>
        <taxon>Pseudomonadota</taxon>
        <taxon>Gammaproteobacteria</taxon>
        <taxon>Oceanospirillales</taxon>
        <taxon>Halomonadaceae</taxon>
        <taxon>Halomonas</taxon>
    </lineage>
</organism>
<name>A0ABU3NJJ3_9GAMM</name>